<evidence type="ECO:0000256" key="2">
    <source>
        <dbReference type="PROSITE-ProRule" id="PRU00124"/>
    </source>
</evidence>
<reference evidence="3 4" key="1">
    <citation type="journal article" date="2018" name="Nat. Ecol. Evol.">
        <title>Genomic signatures of mitonuclear coevolution across populations of Tigriopus californicus.</title>
        <authorList>
            <person name="Barreto F.S."/>
            <person name="Watson E.T."/>
            <person name="Lima T.G."/>
            <person name="Willett C.S."/>
            <person name="Edmands S."/>
            <person name="Li W."/>
            <person name="Burton R.S."/>
        </authorList>
    </citation>
    <scope>NUCLEOTIDE SEQUENCE [LARGE SCALE GENOMIC DNA]</scope>
    <source>
        <strain evidence="3 4">San Diego</strain>
    </source>
</reference>
<dbReference type="AlphaFoldDB" id="A0A553PFU8"/>
<name>A0A553PFU8_TIGCA</name>
<accession>A0A553PFU8</accession>
<protein>
    <submittedName>
        <fullName evidence="3">Uncharacterized protein</fullName>
    </submittedName>
</protein>
<dbReference type="Gene3D" id="4.10.400.10">
    <property type="entry name" value="Low-density Lipoprotein Receptor"/>
    <property type="match status" value="2"/>
</dbReference>
<dbReference type="SMART" id="SM00192">
    <property type="entry name" value="LDLa"/>
    <property type="match status" value="3"/>
</dbReference>
<comment type="caution">
    <text evidence="2">Lacks conserved residue(s) required for the propagation of feature annotation.</text>
</comment>
<keyword evidence="1 2" id="KW-1015">Disulfide bond</keyword>
<dbReference type="Pfam" id="PF00057">
    <property type="entry name" value="Ldl_recept_a"/>
    <property type="match status" value="2"/>
</dbReference>
<dbReference type="SUPFAM" id="SSF57424">
    <property type="entry name" value="LDL receptor-like module"/>
    <property type="match status" value="2"/>
</dbReference>
<dbReference type="EMBL" id="VCGU01000004">
    <property type="protein sequence ID" value="TRY76551.1"/>
    <property type="molecule type" value="Genomic_DNA"/>
</dbReference>
<evidence type="ECO:0000313" key="3">
    <source>
        <dbReference type="EMBL" id="TRY76551.1"/>
    </source>
</evidence>
<dbReference type="Proteomes" id="UP000318571">
    <property type="component" value="Chromosome 5"/>
</dbReference>
<feature type="disulfide bond" evidence="2">
    <location>
        <begin position="145"/>
        <end position="157"/>
    </location>
</feature>
<dbReference type="InterPro" id="IPR002172">
    <property type="entry name" value="LDrepeatLR_classA_rpt"/>
</dbReference>
<dbReference type="STRING" id="6832.A0A553PFU8"/>
<dbReference type="CDD" id="cd00112">
    <property type="entry name" value="LDLa"/>
    <property type="match status" value="2"/>
</dbReference>
<gene>
    <name evidence="3" type="ORF">TCAL_11393</name>
</gene>
<dbReference type="PROSITE" id="PS01209">
    <property type="entry name" value="LDLRA_1"/>
    <property type="match status" value="1"/>
</dbReference>
<dbReference type="InterPro" id="IPR023415">
    <property type="entry name" value="LDLR_class-A_CS"/>
</dbReference>
<feature type="disulfide bond" evidence="2">
    <location>
        <begin position="164"/>
        <end position="179"/>
    </location>
</feature>
<dbReference type="InterPro" id="IPR036055">
    <property type="entry name" value="LDL_receptor-like_sf"/>
</dbReference>
<comment type="caution">
    <text evidence="3">The sequence shown here is derived from an EMBL/GenBank/DDBJ whole genome shotgun (WGS) entry which is preliminary data.</text>
</comment>
<sequence>MSCNRTCAWDSDRPLRADAGIDDQTVCVAYCDRLEEWQCQDKCIQKTMPCGEACPTGYWLCQNENKCIPLRWVCDGSRLLGCSDGSDEIDCSGCADGMRQCGDKLLCKTRGLNLPCGPNRECSIGYERCSDSLCVTHRQACNATCLREGMLPCGHQCYEIGEKCDGVANCGNREDELDCGTCQVGSKKCGDDILCRDQSCPADQEADPDQDLGRNLCKTGDCAQTEEECDQYCDHYWCASEARCISRIDNLQGCNDLREHPSVGNAIFVNVSGRLCDSGLWNDSPQGDQLFLQASCVPDAQGQCPTSVRVSESATKLWVKCGNACWTKFINHEPGKIPQRYQMGLNEVDLTHHPRCHAEEFTDLCRGRCKFYDAWFCGDRILCTNVPCQRECPAKAGPKQEKFYLCDDECIPESLTCQNKCRPGRFRCGSQCLSTPQVCDGKRDCFDGSDEDPSFCQGCRVGQTLCQGQPICLDQICEGKCLTREDGHVLIDCGFEGSDRNICAPRESLCNEWMEKRYGVRTPF</sequence>
<dbReference type="PROSITE" id="PS50068">
    <property type="entry name" value="LDLRA_2"/>
    <property type="match status" value="3"/>
</dbReference>
<keyword evidence="4" id="KW-1185">Reference proteome</keyword>
<dbReference type="PRINTS" id="PR00261">
    <property type="entry name" value="LDLRECEPTOR"/>
</dbReference>
<organism evidence="3 4">
    <name type="scientific">Tigriopus californicus</name>
    <name type="common">Marine copepod</name>
    <dbReference type="NCBI Taxonomy" id="6832"/>
    <lineage>
        <taxon>Eukaryota</taxon>
        <taxon>Metazoa</taxon>
        <taxon>Ecdysozoa</taxon>
        <taxon>Arthropoda</taxon>
        <taxon>Crustacea</taxon>
        <taxon>Multicrustacea</taxon>
        <taxon>Hexanauplia</taxon>
        <taxon>Copepoda</taxon>
        <taxon>Harpacticoida</taxon>
        <taxon>Harpacticidae</taxon>
        <taxon>Tigriopus</taxon>
    </lineage>
</organism>
<evidence type="ECO:0000313" key="4">
    <source>
        <dbReference type="Proteomes" id="UP000318571"/>
    </source>
</evidence>
<proteinExistence type="predicted"/>
<evidence type="ECO:0000256" key="1">
    <source>
        <dbReference type="ARBA" id="ARBA00023157"/>
    </source>
</evidence>